<name>A0ABM8UK02_9BACT</name>
<dbReference type="EMBL" id="CAJRAU010000001">
    <property type="protein sequence ID" value="CAG5067800.1"/>
    <property type="molecule type" value="Genomic_DNA"/>
</dbReference>
<dbReference type="RefSeq" id="WP_215231941.1">
    <property type="nucleotide sequence ID" value="NZ_CAJRAU010000001.1"/>
</dbReference>
<proteinExistence type="predicted"/>
<protein>
    <recommendedName>
        <fullName evidence="4">DUF4198 domain-containing protein</fullName>
    </recommendedName>
</protein>
<feature type="signal peptide" evidence="1">
    <location>
        <begin position="1"/>
        <end position="24"/>
    </location>
</feature>
<gene>
    <name evidence="2" type="ORF">DYBT9623_00527</name>
</gene>
<feature type="chain" id="PRO_5046928027" description="DUF4198 domain-containing protein" evidence="1">
    <location>
        <begin position="25"/>
        <end position="239"/>
    </location>
</feature>
<comment type="caution">
    <text evidence="2">The sequence shown here is derived from an EMBL/GenBank/DDBJ whole genome shotgun (WGS) entry which is preliminary data.</text>
</comment>
<evidence type="ECO:0000313" key="3">
    <source>
        <dbReference type="Proteomes" id="UP000679725"/>
    </source>
</evidence>
<dbReference type="Gene3D" id="2.60.40.10">
    <property type="entry name" value="Immunoglobulins"/>
    <property type="match status" value="2"/>
</dbReference>
<sequence length="239" mass="25999">MITKKLILSLVALVAAISNLQAHALWIQTSATGAAGKEQQVKIIYAEPDQKPEKLSEWYSDVKEFELWLTAPDGKKEKLPTVAGEDFFTSKFTPAQEGIYTISIGHTAKEPGGTTVYQFNASALVKVGKASTGNDATLNKNDLSVFANASQTYKVNKPLTLNTLYKNAPGEKMAVTVSSPSGWSKQIETNADGIAEFTPIWPGTYYIEASKSWKESGTQNGKEYKAVWRAATLLVDVAK</sequence>
<dbReference type="Pfam" id="PF10670">
    <property type="entry name" value="DUF4198"/>
    <property type="match status" value="1"/>
</dbReference>
<keyword evidence="1" id="KW-0732">Signal</keyword>
<evidence type="ECO:0000256" key="1">
    <source>
        <dbReference type="SAM" id="SignalP"/>
    </source>
</evidence>
<accession>A0ABM8UK02</accession>
<keyword evidence="3" id="KW-1185">Reference proteome</keyword>
<dbReference type="InterPro" id="IPR013783">
    <property type="entry name" value="Ig-like_fold"/>
</dbReference>
<dbReference type="InterPro" id="IPR019613">
    <property type="entry name" value="DUF4198"/>
</dbReference>
<reference evidence="2 3" key="1">
    <citation type="submission" date="2021-04" db="EMBL/GenBank/DDBJ databases">
        <authorList>
            <person name="Rodrigo-Torres L."/>
            <person name="Arahal R. D."/>
            <person name="Lucena T."/>
        </authorList>
    </citation>
    <scope>NUCLEOTIDE SEQUENCE [LARGE SCALE GENOMIC DNA]</scope>
    <source>
        <strain evidence="2 3">CECT 9623</strain>
    </source>
</reference>
<dbReference type="Proteomes" id="UP000679725">
    <property type="component" value="Unassembled WGS sequence"/>
</dbReference>
<evidence type="ECO:0000313" key="2">
    <source>
        <dbReference type="EMBL" id="CAG5067800.1"/>
    </source>
</evidence>
<organism evidence="2 3">
    <name type="scientific">Dyadobacter linearis</name>
    <dbReference type="NCBI Taxonomy" id="2823330"/>
    <lineage>
        <taxon>Bacteria</taxon>
        <taxon>Pseudomonadati</taxon>
        <taxon>Bacteroidota</taxon>
        <taxon>Cytophagia</taxon>
        <taxon>Cytophagales</taxon>
        <taxon>Spirosomataceae</taxon>
        <taxon>Dyadobacter</taxon>
    </lineage>
</organism>
<evidence type="ECO:0008006" key="4">
    <source>
        <dbReference type="Google" id="ProtNLM"/>
    </source>
</evidence>